<comment type="caution">
    <text evidence="10">Lacks conserved residue(s) required for the propagation of feature annotation.</text>
</comment>
<dbReference type="PROSITE" id="PS00178">
    <property type="entry name" value="AA_TRNA_LIGASE_I"/>
    <property type="match status" value="1"/>
</dbReference>
<dbReference type="EC" id="6.1.1.6" evidence="10"/>
<dbReference type="PANTHER" id="PTHR37940:SF1">
    <property type="entry name" value="LYSINE--TRNA LIGASE"/>
    <property type="match status" value="1"/>
</dbReference>
<dbReference type="EMBL" id="JAGSOH010000009">
    <property type="protein sequence ID" value="MBR7825805.1"/>
    <property type="molecule type" value="Genomic_DNA"/>
</dbReference>
<dbReference type="RefSeq" id="WP_212516960.1">
    <property type="nucleotide sequence ID" value="NZ_JAGSOH010000009.1"/>
</dbReference>
<dbReference type="GO" id="GO:0005524">
    <property type="term" value="F:ATP binding"/>
    <property type="evidence" value="ECO:0007669"/>
    <property type="project" value="UniProtKB-UniRule"/>
</dbReference>
<evidence type="ECO:0000256" key="5">
    <source>
        <dbReference type="ARBA" id="ARBA00022741"/>
    </source>
</evidence>
<evidence type="ECO:0000313" key="12">
    <source>
        <dbReference type="Proteomes" id="UP000676325"/>
    </source>
</evidence>
<keyword evidence="5 10" id="KW-0547">Nucleotide-binding</keyword>
<evidence type="ECO:0000256" key="10">
    <source>
        <dbReference type="HAMAP-Rule" id="MF_00177"/>
    </source>
</evidence>
<evidence type="ECO:0000256" key="2">
    <source>
        <dbReference type="ARBA" id="ARBA00005594"/>
    </source>
</evidence>
<dbReference type="PANTHER" id="PTHR37940">
    <property type="entry name" value="LYSINE--TRNA LIGASE"/>
    <property type="match status" value="1"/>
</dbReference>
<evidence type="ECO:0000313" key="11">
    <source>
        <dbReference type="EMBL" id="MBR7825805.1"/>
    </source>
</evidence>
<evidence type="ECO:0000256" key="4">
    <source>
        <dbReference type="ARBA" id="ARBA00022598"/>
    </source>
</evidence>
<dbReference type="AlphaFoldDB" id="A0A941E941"/>
<gene>
    <name evidence="10" type="primary">lysS</name>
    <name evidence="11" type="ORF">KDK95_05755</name>
</gene>
<dbReference type="Gene3D" id="1.10.10.350">
    <property type="match status" value="1"/>
</dbReference>
<evidence type="ECO:0000256" key="8">
    <source>
        <dbReference type="ARBA" id="ARBA00023146"/>
    </source>
</evidence>
<sequence>MAGVKQGDWVAVAADQVIAEGKRRGPDTPLVCASGISPSGPIHLGNLREIMVPHFVADELQRRGLECKHILSWDDYDRLRKVPAGQPSSFAEHIGRPLTSVPDPCGEHPNWAEHFKEPFRAALLQLGVEVVEVSQTQMYTSGAYRDQILHAMRNRAQIDSVLGRYRTAKKAGDEPEGDDDEAEGAGAGIEYYPYKPYCSTCGRDTTAITAFDESSTYIEYTCQCGHADGFALNRVNGGKLVWKVDWPMRWAYERVTFEAGGVDHSSPGSSFTVGSQLVREVFNGRPPSYLGYSFVGTSGGSAKMSGSVGGAPTPTNALQIIEAPLLRWLYARRKPNQAITVAFDQEVSRLYDEWDALGRKIDAGTAEAGDLAVRARSIGSATRTLPTTARALPFRTLASVVDITTGDDQQTLRILKDLTVDDPLQTLDQARPRLDCAQAWISNYVPADERTQVRSEPDAAQLDRLTRAQRESLKLLLDGLDEHWSLPGLTALVYGVPKLQAGLALDAEPTPELKAEQRALFSLLYMLLVGRDTGPRLPTLLLALGIERIQKLLTVP</sequence>
<evidence type="ECO:0000256" key="7">
    <source>
        <dbReference type="ARBA" id="ARBA00022917"/>
    </source>
</evidence>
<keyword evidence="12" id="KW-1185">Reference proteome</keyword>
<reference evidence="11" key="1">
    <citation type="submission" date="2021-04" db="EMBL/GenBank/DDBJ databases">
        <title>Genome based classification of Actinospica acidithermotolerans sp. nov., an actinobacterium isolated from an Indonesian hot spring.</title>
        <authorList>
            <person name="Kusuma A.B."/>
            <person name="Putra K.E."/>
            <person name="Nafisah S."/>
            <person name="Loh J."/>
            <person name="Nouioui I."/>
            <person name="Goodfellow M."/>
        </authorList>
    </citation>
    <scope>NUCLEOTIDE SEQUENCE</scope>
    <source>
        <strain evidence="11">MGRD01-02</strain>
    </source>
</reference>
<feature type="short sequence motif" description="'HIGH' region" evidence="10">
    <location>
        <begin position="38"/>
        <end position="46"/>
    </location>
</feature>
<dbReference type="Gene3D" id="3.40.50.620">
    <property type="entry name" value="HUPs"/>
    <property type="match status" value="2"/>
</dbReference>
<name>A0A941E941_9ACTN</name>
<keyword evidence="3 10" id="KW-0963">Cytoplasm</keyword>
<dbReference type="GO" id="GO:0005737">
    <property type="term" value="C:cytoplasm"/>
    <property type="evidence" value="ECO:0007669"/>
    <property type="project" value="UniProtKB-SubCell"/>
</dbReference>
<dbReference type="InterPro" id="IPR002904">
    <property type="entry name" value="Lys-tRNA-ligase"/>
</dbReference>
<comment type="caution">
    <text evidence="11">The sequence shown here is derived from an EMBL/GenBank/DDBJ whole genome shotgun (WGS) entry which is preliminary data.</text>
</comment>
<dbReference type="GO" id="GO:0006430">
    <property type="term" value="P:lysyl-tRNA aminoacylation"/>
    <property type="evidence" value="ECO:0007669"/>
    <property type="project" value="UniProtKB-UniRule"/>
</dbReference>
<dbReference type="InterPro" id="IPR042078">
    <property type="entry name" value="Lys-tRNA-ligase_SC_fold"/>
</dbReference>
<dbReference type="Pfam" id="PF01921">
    <property type="entry name" value="tRNA-synt_1f"/>
    <property type="match status" value="1"/>
</dbReference>
<feature type="short sequence motif" description="'KMSKS' region" evidence="10">
    <location>
        <begin position="303"/>
        <end position="307"/>
    </location>
</feature>
<dbReference type="GO" id="GO:0000049">
    <property type="term" value="F:tRNA binding"/>
    <property type="evidence" value="ECO:0007669"/>
    <property type="project" value="InterPro"/>
</dbReference>
<comment type="similarity">
    <text evidence="2 10">Belongs to the class-I aminoacyl-tRNA synthetase family.</text>
</comment>
<organism evidence="11 12">
    <name type="scientific">Actinospica acidithermotolerans</name>
    <dbReference type="NCBI Taxonomy" id="2828514"/>
    <lineage>
        <taxon>Bacteria</taxon>
        <taxon>Bacillati</taxon>
        <taxon>Actinomycetota</taxon>
        <taxon>Actinomycetes</taxon>
        <taxon>Catenulisporales</taxon>
        <taxon>Actinospicaceae</taxon>
        <taxon>Actinospica</taxon>
    </lineage>
</organism>
<dbReference type="InterPro" id="IPR020751">
    <property type="entry name" value="aa-tRNA-synth_I_codon-bd_sub2"/>
</dbReference>
<dbReference type="Gene3D" id="6.10.20.10">
    <property type="entry name" value="Lysine tRNA ligase, stem contact fold domain"/>
    <property type="match status" value="1"/>
</dbReference>
<comment type="catalytic activity">
    <reaction evidence="9 10">
        <text>tRNA(Lys) + L-lysine + ATP = L-lysyl-tRNA(Lys) + AMP + diphosphate</text>
        <dbReference type="Rhea" id="RHEA:20792"/>
        <dbReference type="Rhea" id="RHEA-COMP:9696"/>
        <dbReference type="Rhea" id="RHEA-COMP:9697"/>
        <dbReference type="ChEBI" id="CHEBI:30616"/>
        <dbReference type="ChEBI" id="CHEBI:32551"/>
        <dbReference type="ChEBI" id="CHEBI:33019"/>
        <dbReference type="ChEBI" id="CHEBI:78442"/>
        <dbReference type="ChEBI" id="CHEBI:78529"/>
        <dbReference type="ChEBI" id="CHEBI:456215"/>
        <dbReference type="EC" id="6.1.1.6"/>
    </reaction>
</comment>
<protein>
    <recommendedName>
        <fullName evidence="10">Lysine--tRNA ligase</fullName>
        <ecNumber evidence="10">6.1.1.6</ecNumber>
    </recommendedName>
    <alternativeName>
        <fullName evidence="10">Lysyl-tRNA synthetase</fullName>
        <shortName evidence="10">LysRS</shortName>
    </alternativeName>
</protein>
<keyword evidence="8 10" id="KW-0030">Aminoacyl-tRNA synthetase</keyword>
<accession>A0A941E941</accession>
<dbReference type="InterPro" id="IPR001412">
    <property type="entry name" value="aa-tRNA-synth_I_CS"/>
</dbReference>
<keyword evidence="7 10" id="KW-0648">Protein biosynthesis</keyword>
<dbReference type="HAMAP" id="MF_00177">
    <property type="entry name" value="Lys_tRNA_synth_class1"/>
    <property type="match status" value="1"/>
</dbReference>
<dbReference type="InterPro" id="IPR014729">
    <property type="entry name" value="Rossmann-like_a/b/a_fold"/>
</dbReference>
<dbReference type="InterPro" id="IPR008925">
    <property type="entry name" value="aa_tRNA-synth_I_cd-bd_sf"/>
</dbReference>
<evidence type="ECO:0000256" key="1">
    <source>
        <dbReference type="ARBA" id="ARBA00004496"/>
    </source>
</evidence>
<keyword evidence="6 10" id="KW-0067">ATP-binding</keyword>
<dbReference type="NCBIfam" id="TIGR00467">
    <property type="entry name" value="lysS_arch"/>
    <property type="match status" value="1"/>
</dbReference>
<dbReference type="SUPFAM" id="SSF52374">
    <property type="entry name" value="Nucleotidylyl transferase"/>
    <property type="match status" value="1"/>
</dbReference>
<keyword evidence="4 10" id="KW-0436">Ligase</keyword>
<proteinExistence type="inferred from homology"/>
<evidence type="ECO:0000256" key="3">
    <source>
        <dbReference type="ARBA" id="ARBA00022490"/>
    </source>
</evidence>
<dbReference type="Proteomes" id="UP000676325">
    <property type="component" value="Unassembled WGS sequence"/>
</dbReference>
<evidence type="ECO:0000256" key="6">
    <source>
        <dbReference type="ARBA" id="ARBA00022840"/>
    </source>
</evidence>
<comment type="subcellular location">
    <subcellularLocation>
        <location evidence="1 10">Cytoplasm</location>
    </subcellularLocation>
</comment>
<dbReference type="SUPFAM" id="SSF48163">
    <property type="entry name" value="An anticodon-binding domain of class I aminoacyl-tRNA synthetases"/>
    <property type="match status" value="1"/>
</dbReference>
<dbReference type="GO" id="GO:0004824">
    <property type="term" value="F:lysine-tRNA ligase activity"/>
    <property type="evidence" value="ECO:0007669"/>
    <property type="project" value="UniProtKB-UniRule"/>
</dbReference>
<evidence type="ECO:0000256" key="9">
    <source>
        <dbReference type="ARBA" id="ARBA00048573"/>
    </source>
</evidence>